<gene>
    <name evidence="1" type="ORF">ACFPK2_04560</name>
</gene>
<dbReference type="RefSeq" id="WP_260347681.1">
    <property type="nucleotide sequence ID" value="NZ_JAOAOS010000001.1"/>
</dbReference>
<keyword evidence="2" id="KW-1185">Reference proteome</keyword>
<evidence type="ECO:0000313" key="2">
    <source>
        <dbReference type="Proteomes" id="UP001595976"/>
    </source>
</evidence>
<proteinExistence type="predicted"/>
<sequence>MATQIYDITAKAGPYIAGIKLLPGQTSIELTAEQAEYELAQGTILATGEDGSAPPPEPAPVLASDQVELKRGGLATRPTAAELATFVQQQPRTINAYAADVTLAAADKGALAIVADDAAVAVTLPADWAPGESVTVRRGGTGAVTWALAAGATLALPASKAAHVGIAEQHAEAVFTVLSNAGDTAVWGVSGATA</sequence>
<protein>
    <recommendedName>
        <fullName evidence="3">Minor tail protein</fullName>
    </recommendedName>
</protein>
<accession>A0ABW0F1I2</accession>
<dbReference type="Proteomes" id="UP001595976">
    <property type="component" value="Unassembled WGS sequence"/>
</dbReference>
<organism evidence="1 2">
    <name type="scientific">Bosea minatitlanensis</name>
    <dbReference type="NCBI Taxonomy" id="128782"/>
    <lineage>
        <taxon>Bacteria</taxon>
        <taxon>Pseudomonadati</taxon>
        <taxon>Pseudomonadota</taxon>
        <taxon>Alphaproteobacteria</taxon>
        <taxon>Hyphomicrobiales</taxon>
        <taxon>Boseaceae</taxon>
        <taxon>Bosea</taxon>
    </lineage>
</organism>
<comment type="caution">
    <text evidence="1">The sequence shown here is derived from an EMBL/GenBank/DDBJ whole genome shotgun (WGS) entry which is preliminary data.</text>
</comment>
<dbReference type="EMBL" id="JBHSLI010000001">
    <property type="protein sequence ID" value="MFC5292260.1"/>
    <property type="molecule type" value="Genomic_DNA"/>
</dbReference>
<evidence type="ECO:0008006" key="3">
    <source>
        <dbReference type="Google" id="ProtNLM"/>
    </source>
</evidence>
<reference evidence="2" key="1">
    <citation type="journal article" date="2019" name="Int. J. Syst. Evol. Microbiol.">
        <title>The Global Catalogue of Microorganisms (GCM) 10K type strain sequencing project: providing services to taxonomists for standard genome sequencing and annotation.</title>
        <authorList>
            <consortium name="The Broad Institute Genomics Platform"/>
            <consortium name="The Broad Institute Genome Sequencing Center for Infectious Disease"/>
            <person name="Wu L."/>
            <person name="Ma J."/>
        </authorList>
    </citation>
    <scope>NUCLEOTIDE SEQUENCE [LARGE SCALE GENOMIC DNA]</scope>
    <source>
        <strain evidence="2">CGMCC 1.15643</strain>
    </source>
</reference>
<evidence type="ECO:0000313" key="1">
    <source>
        <dbReference type="EMBL" id="MFC5292260.1"/>
    </source>
</evidence>
<name>A0ABW0F1I2_9HYPH</name>